<sequence length="576" mass="62204">MTFSSWLVVATFVATIAALLKYQSSPGRVFGVVLIFLLLSGQVNQTQMLASVANPGLITLVLLMLCSIALEKTRLLRVIATRVIRPGYNATWFRLFGSISLSSALLNNTAVVATMLNPVRNNPYHPAGRLLLPLSYAAILGGTLTLVGTSTNLVVDSLLRDTAGHGLRFFDFTLIGIALVLACGSLLFILSRWLPDTKIAGDDYHDYFVDVKVDADSKLIGRTIEEAGLRHLESLFLVEVVRAGRLISPVLPTEQIQPGDRLVFSGDVSKVMQLNQFHGLSMFADANGLLSTNLSEVVIRPGSVLEGKTLKDSGFRALFDAAVVAIRRHGERVSGKLGDVELRAGDFLVLAVGQDYATRHNLDKNFIQLSGVEPDSRLHGWREWLAVGGFVCTIVAAAVGAVDLLLALAVLLGVQVLSGTVSANDIRRRFPLEIWLIVSTALMMSFALIDTGLVQSLVTQLDSALSEDHLFALLALVFFLTVILTELVTNNAAAALVFPIAYSLGVGLGVNPMPFVMAVAFGASASFMSPYGYQTNLMVFNAGRYRLTDYIRIGLPISLMYAAVTLTLLPLVYPFG</sequence>
<dbReference type="InterPro" id="IPR051679">
    <property type="entry name" value="DASS-Related_Transporters"/>
</dbReference>
<dbReference type="OrthoDB" id="9809303at2"/>
<evidence type="ECO:0000256" key="1">
    <source>
        <dbReference type="ARBA" id="ARBA00004141"/>
    </source>
</evidence>
<dbReference type="EMBL" id="FQXG01000004">
    <property type="protein sequence ID" value="SHH75259.1"/>
    <property type="molecule type" value="Genomic_DNA"/>
</dbReference>
<dbReference type="RefSeq" id="WP_067656695.1">
    <property type="nucleotide sequence ID" value="NZ_FQXG01000004.1"/>
</dbReference>
<dbReference type="InterPro" id="IPR036721">
    <property type="entry name" value="RCK_C_sf"/>
</dbReference>
<dbReference type="PROSITE" id="PS51202">
    <property type="entry name" value="RCK_C"/>
    <property type="match status" value="2"/>
</dbReference>
<feature type="transmembrane region" description="Helical" evidence="7">
    <location>
        <begin position="470"/>
        <end position="501"/>
    </location>
</feature>
<dbReference type="Gene3D" id="3.30.70.1450">
    <property type="entry name" value="Regulator of K+ conductance, C-terminal domain"/>
    <property type="match status" value="2"/>
</dbReference>
<dbReference type="GO" id="GO:0008324">
    <property type="term" value="F:monoatomic cation transmembrane transporter activity"/>
    <property type="evidence" value="ECO:0007669"/>
    <property type="project" value="InterPro"/>
</dbReference>
<evidence type="ECO:0000256" key="2">
    <source>
        <dbReference type="ARBA" id="ARBA00022448"/>
    </source>
</evidence>
<evidence type="ECO:0000256" key="6">
    <source>
        <dbReference type="ARBA" id="ARBA00023136"/>
    </source>
</evidence>
<dbReference type="GO" id="GO:0006813">
    <property type="term" value="P:potassium ion transport"/>
    <property type="evidence" value="ECO:0007669"/>
    <property type="project" value="InterPro"/>
</dbReference>
<dbReference type="GO" id="GO:0005886">
    <property type="term" value="C:plasma membrane"/>
    <property type="evidence" value="ECO:0007669"/>
    <property type="project" value="TreeGrafter"/>
</dbReference>
<evidence type="ECO:0000313" key="10">
    <source>
        <dbReference type="Proteomes" id="UP000184268"/>
    </source>
</evidence>
<name>A0A1M5VJ29_9GAMM</name>
<dbReference type="Pfam" id="PF02080">
    <property type="entry name" value="TrkA_C"/>
    <property type="match status" value="2"/>
</dbReference>
<feature type="transmembrane region" description="Helical" evidence="7">
    <location>
        <begin position="384"/>
        <end position="414"/>
    </location>
</feature>
<dbReference type="PANTHER" id="PTHR43652:SF2">
    <property type="entry name" value="BASIC AMINO ACID ANTIPORTER YFCC-RELATED"/>
    <property type="match status" value="1"/>
</dbReference>
<comment type="subcellular location">
    <subcellularLocation>
        <location evidence="1">Membrane</location>
        <topology evidence="1">Multi-pass membrane protein</topology>
    </subcellularLocation>
</comment>
<organism evidence="9 10">
    <name type="scientific">Ferrimonas marina</name>
    <dbReference type="NCBI Taxonomy" id="299255"/>
    <lineage>
        <taxon>Bacteria</taxon>
        <taxon>Pseudomonadati</taxon>
        <taxon>Pseudomonadota</taxon>
        <taxon>Gammaproteobacteria</taxon>
        <taxon>Alteromonadales</taxon>
        <taxon>Ferrimonadaceae</taxon>
        <taxon>Ferrimonas</taxon>
    </lineage>
</organism>
<dbReference type="Proteomes" id="UP000184268">
    <property type="component" value="Unassembled WGS sequence"/>
</dbReference>
<evidence type="ECO:0000259" key="8">
    <source>
        <dbReference type="PROSITE" id="PS51202"/>
    </source>
</evidence>
<evidence type="ECO:0000256" key="7">
    <source>
        <dbReference type="SAM" id="Phobius"/>
    </source>
</evidence>
<evidence type="ECO:0000313" key="9">
    <source>
        <dbReference type="EMBL" id="SHH75259.1"/>
    </source>
</evidence>
<gene>
    <name evidence="9" type="ORF">SAMN02745129_2807</name>
</gene>
<feature type="transmembrane region" description="Helical" evidence="7">
    <location>
        <begin position="130"/>
        <end position="149"/>
    </location>
</feature>
<feature type="transmembrane region" description="Helical" evidence="7">
    <location>
        <begin position="52"/>
        <end position="70"/>
    </location>
</feature>
<feature type="transmembrane region" description="Helical" evidence="7">
    <location>
        <begin position="553"/>
        <end position="573"/>
    </location>
</feature>
<evidence type="ECO:0000256" key="5">
    <source>
        <dbReference type="ARBA" id="ARBA00022989"/>
    </source>
</evidence>
<reference evidence="9 10" key="1">
    <citation type="submission" date="2016-11" db="EMBL/GenBank/DDBJ databases">
        <authorList>
            <person name="Jaros S."/>
            <person name="Januszkiewicz K."/>
            <person name="Wedrychowicz H."/>
        </authorList>
    </citation>
    <scope>NUCLEOTIDE SEQUENCE [LARGE SCALE GENOMIC DNA]</scope>
    <source>
        <strain evidence="9 10">DSM 16917</strain>
    </source>
</reference>
<keyword evidence="6 7" id="KW-0472">Membrane</keyword>
<protein>
    <submittedName>
        <fullName evidence="9">Di-and tricarboxylate transporter</fullName>
    </submittedName>
</protein>
<feature type="transmembrane region" description="Helical" evidence="7">
    <location>
        <begin position="29"/>
        <end position="46"/>
    </location>
</feature>
<keyword evidence="10" id="KW-1185">Reference proteome</keyword>
<feature type="transmembrane region" description="Helical" evidence="7">
    <location>
        <begin position="169"/>
        <end position="190"/>
    </location>
</feature>
<keyword evidence="3 7" id="KW-0812">Transmembrane</keyword>
<dbReference type="PANTHER" id="PTHR43652">
    <property type="entry name" value="BASIC AMINO ACID ANTIPORTER YFCC-RELATED"/>
    <property type="match status" value="1"/>
</dbReference>
<keyword evidence="5 7" id="KW-1133">Transmembrane helix</keyword>
<dbReference type="InterPro" id="IPR004680">
    <property type="entry name" value="Cit_transptr-like_dom"/>
</dbReference>
<dbReference type="Pfam" id="PF03600">
    <property type="entry name" value="CitMHS"/>
    <property type="match status" value="1"/>
</dbReference>
<dbReference type="SUPFAM" id="SSF116726">
    <property type="entry name" value="TrkA C-terminal domain-like"/>
    <property type="match status" value="2"/>
</dbReference>
<feature type="domain" description="RCK C-terminal" evidence="8">
    <location>
        <begin position="281"/>
        <end position="367"/>
    </location>
</feature>
<dbReference type="AlphaFoldDB" id="A0A1M5VJ29"/>
<dbReference type="STRING" id="299255.SAMN02745129_2807"/>
<feature type="domain" description="RCK C-terminal" evidence="8">
    <location>
        <begin position="196"/>
        <end position="280"/>
    </location>
</feature>
<evidence type="ECO:0000256" key="3">
    <source>
        <dbReference type="ARBA" id="ARBA00022692"/>
    </source>
</evidence>
<accession>A0A1M5VJ29</accession>
<keyword evidence="4" id="KW-0677">Repeat</keyword>
<evidence type="ECO:0000256" key="4">
    <source>
        <dbReference type="ARBA" id="ARBA00022737"/>
    </source>
</evidence>
<feature type="transmembrane region" description="Helical" evidence="7">
    <location>
        <begin position="6"/>
        <end position="22"/>
    </location>
</feature>
<feature type="transmembrane region" description="Helical" evidence="7">
    <location>
        <begin position="434"/>
        <end position="458"/>
    </location>
</feature>
<dbReference type="InterPro" id="IPR006037">
    <property type="entry name" value="RCK_C"/>
</dbReference>
<proteinExistence type="predicted"/>
<feature type="transmembrane region" description="Helical" evidence="7">
    <location>
        <begin position="513"/>
        <end position="533"/>
    </location>
</feature>
<keyword evidence="2" id="KW-0813">Transport</keyword>